<dbReference type="EMBL" id="CP002691">
    <property type="protein sequence ID" value="AEE52744.1"/>
    <property type="molecule type" value="Genomic_DNA"/>
</dbReference>
<evidence type="ECO:0000313" key="2">
    <source>
        <dbReference type="Proteomes" id="UP000008461"/>
    </source>
</evidence>
<sequence length="45" mass="5574">MNVNYTQDLKKNYWPKHQTKRPSAICCYHRVYNRKTPEFRNKSKT</sequence>
<protein>
    <submittedName>
        <fullName evidence="1">Uncharacterized protein</fullName>
    </submittedName>
</protein>
<organism evidence="1 2">
    <name type="scientific">Haliscomenobacter hydrossis (strain ATCC 27775 / DSM 1100 / LMG 10767 / O)</name>
    <dbReference type="NCBI Taxonomy" id="760192"/>
    <lineage>
        <taxon>Bacteria</taxon>
        <taxon>Pseudomonadati</taxon>
        <taxon>Bacteroidota</taxon>
        <taxon>Saprospiria</taxon>
        <taxon>Saprospirales</taxon>
        <taxon>Haliscomenobacteraceae</taxon>
        <taxon>Haliscomenobacter</taxon>
    </lineage>
</organism>
<proteinExistence type="predicted"/>
<name>F4L035_HALH1</name>
<reference evidence="1 2" key="1">
    <citation type="journal article" date="2011" name="Stand. Genomic Sci.">
        <title>Complete genome sequence of Haliscomenobacter hydrossis type strain (O).</title>
        <authorList>
            <consortium name="US DOE Joint Genome Institute (JGI-PGF)"/>
            <person name="Daligault H."/>
            <person name="Lapidus A."/>
            <person name="Zeytun A."/>
            <person name="Nolan M."/>
            <person name="Lucas S."/>
            <person name="Del Rio T.G."/>
            <person name="Tice H."/>
            <person name="Cheng J.F."/>
            <person name="Tapia R."/>
            <person name="Han C."/>
            <person name="Goodwin L."/>
            <person name="Pitluck S."/>
            <person name="Liolios K."/>
            <person name="Pagani I."/>
            <person name="Ivanova N."/>
            <person name="Huntemann M."/>
            <person name="Mavromatis K."/>
            <person name="Mikhailova N."/>
            <person name="Pati A."/>
            <person name="Chen A."/>
            <person name="Palaniappan K."/>
            <person name="Land M."/>
            <person name="Hauser L."/>
            <person name="Brambilla E.M."/>
            <person name="Rohde M."/>
            <person name="Verbarg S."/>
            <person name="Goker M."/>
            <person name="Bristow J."/>
            <person name="Eisen J.A."/>
            <person name="Markowitz V."/>
            <person name="Hugenholtz P."/>
            <person name="Kyrpides N.C."/>
            <person name="Klenk H.P."/>
            <person name="Woyke T."/>
        </authorList>
    </citation>
    <scope>NUCLEOTIDE SEQUENCE [LARGE SCALE GENOMIC DNA]</scope>
    <source>
        <strain evidence="2">ATCC 27775 / DSM 1100 / LMG 10767 / O</strain>
    </source>
</reference>
<dbReference type="KEGG" id="hhy:Halhy_4915"/>
<reference key="2">
    <citation type="submission" date="2011-04" db="EMBL/GenBank/DDBJ databases">
        <title>Complete sequence of chromosome of Haliscomenobacter hydrossis DSM 1100.</title>
        <authorList>
            <consortium name="US DOE Joint Genome Institute (JGI-PGF)"/>
            <person name="Lucas S."/>
            <person name="Han J."/>
            <person name="Lapidus A."/>
            <person name="Bruce D."/>
            <person name="Goodwin L."/>
            <person name="Pitluck S."/>
            <person name="Peters L."/>
            <person name="Kyrpides N."/>
            <person name="Mavromatis K."/>
            <person name="Ivanova N."/>
            <person name="Ovchinnikova G."/>
            <person name="Pagani I."/>
            <person name="Daligault H."/>
            <person name="Detter J.C."/>
            <person name="Han C."/>
            <person name="Land M."/>
            <person name="Hauser L."/>
            <person name="Markowitz V."/>
            <person name="Cheng J.-F."/>
            <person name="Hugenholtz P."/>
            <person name="Woyke T."/>
            <person name="Wu D."/>
            <person name="Verbarg S."/>
            <person name="Frueling A."/>
            <person name="Brambilla E."/>
            <person name="Klenk H.-P."/>
            <person name="Eisen J.A."/>
        </authorList>
    </citation>
    <scope>NUCLEOTIDE SEQUENCE</scope>
    <source>
        <strain>DSM 1100</strain>
    </source>
</reference>
<dbReference type="HOGENOM" id="CLU_3200520_0_0_10"/>
<dbReference type="AlphaFoldDB" id="F4L035"/>
<dbReference type="Proteomes" id="UP000008461">
    <property type="component" value="Chromosome"/>
</dbReference>
<dbReference type="STRING" id="760192.Halhy_4915"/>
<accession>F4L035</accession>
<keyword evidence="2" id="KW-1185">Reference proteome</keyword>
<gene>
    <name evidence="1" type="ordered locus">Halhy_4915</name>
</gene>
<evidence type="ECO:0000313" key="1">
    <source>
        <dbReference type="EMBL" id="AEE52744.1"/>
    </source>
</evidence>